<dbReference type="Pfam" id="PF13419">
    <property type="entry name" value="HAD_2"/>
    <property type="match status" value="1"/>
</dbReference>
<dbReference type="AlphaFoldDB" id="A0A1H9JEY5"/>
<dbReference type="InterPro" id="IPR023214">
    <property type="entry name" value="HAD_sf"/>
</dbReference>
<sequence>MFKAVIFDIDGTLVDSVDLHAEAWEEAFRRFGFSIPAEKIRGKIGKGGDQLLPDFLDQRLIARFGSEIQAFRTDLFARKYMDRVHPFPGVRDLFSALRARGFRLVLASSGKEDEVKRYQEIAGITDLVDSATSSDDAEHSKPAPDIFQAALARNGLQPDEAVVIGDSPYDAEAATRAGIQAMGVLCGGFPEEDLRAAGCHWIFQDPAHLLAELDRSPLGTA</sequence>
<dbReference type="InterPro" id="IPR023198">
    <property type="entry name" value="PGP-like_dom2"/>
</dbReference>
<dbReference type="PRINTS" id="PR00413">
    <property type="entry name" value="HADHALOGNASE"/>
</dbReference>
<dbReference type="EMBL" id="FOFG01000008">
    <property type="protein sequence ID" value="SEQ85353.1"/>
    <property type="molecule type" value="Genomic_DNA"/>
</dbReference>
<evidence type="ECO:0000313" key="2">
    <source>
        <dbReference type="Proteomes" id="UP000199647"/>
    </source>
</evidence>
<dbReference type="InterPro" id="IPR036412">
    <property type="entry name" value="HAD-like_sf"/>
</dbReference>
<reference evidence="1 2" key="1">
    <citation type="submission" date="2016-10" db="EMBL/GenBank/DDBJ databases">
        <authorList>
            <person name="de Groot N.N."/>
        </authorList>
    </citation>
    <scope>NUCLEOTIDE SEQUENCE [LARGE SCALE GENOMIC DNA]</scope>
    <source>
        <strain evidence="1 2">A52C2</strain>
    </source>
</reference>
<organism evidence="1 2">
    <name type="scientific">Faunimonas pinastri</name>
    <dbReference type="NCBI Taxonomy" id="1855383"/>
    <lineage>
        <taxon>Bacteria</taxon>
        <taxon>Pseudomonadati</taxon>
        <taxon>Pseudomonadota</taxon>
        <taxon>Alphaproteobacteria</taxon>
        <taxon>Hyphomicrobiales</taxon>
        <taxon>Afifellaceae</taxon>
        <taxon>Faunimonas</taxon>
    </lineage>
</organism>
<evidence type="ECO:0000313" key="1">
    <source>
        <dbReference type="EMBL" id="SEQ85353.1"/>
    </source>
</evidence>
<dbReference type="GO" id="GO:0005829">
    <property type="term" value="C:cytosol"/>
    <property type="evidence" value="ECO:0007669"/>
    <property type="project" value="TreeGrafter"/>
</dbReference>
<gene>
    <name evidence="1" type="ORF">SAMN05216548_10897</name>
</gene>
<dbReference type="Gene3D" id="1.10.150.240">
    <property type="entry name" value="Putative phosphatase, domain 2"/>
    <property type="match status" value="1"/>
</dbReference>
<protein>
    <submittedName>
        <fullName evidence="1">Haloacid dehalogenase superfamily, subfamily IA, variant 3 with third motif having DD or ED/haloacid dehalogenase superfamily, subfamily IA, variant 1 with third motif having Dx(3-4)D or Dx(3-4)E</fullName>
    </submittedName>
</protein>
<dbReference type="SUPFAM" id="SSF56784">
    <property type="entry name" value="HAD-like"/>
    <property type="match status" value="1"/>
</dbReference>
<dbReference type="Proteomes" id="UP000199647">
    <property type="component" value="Unassembled WGS sequence"/>
</dbReference>
<dbReference type="OrthoDB" id="9776368at2"/>
<dbReference type="GO" id="GO:0006281">
    <property type="term" value="P:DNA repair"/>
    <property type="evidence" value="ECO:0007669"/>
    <property type="project" value="TreeGrafter"/>
</dbReference>
<dbReference type="InterPro" id="IPR006439">
    <property type="entry name" value="HAD-SF_hydro_IA"/>
</dbReference>
<dbReference type="InterPro" id="IPR050155">
    <property type="entry name" value="HAD-like_hydrolase_sf"/>
</dbReference>
<dbReference type="InterPro" id="IPR041492">
    <property type="entry name" value="HAD_2"/>
</dbReference>
<proteinExistence type="predicted"/>
<keyword evidence="2" id="KW-1185">Reference proteome</keyword>
<accession>A0A1H9JEY5</accession>
<dbReference type="PANTHER" id="PTHR43434">
    <property type="entry name" value="PHOSPHOGLYCOLATE PHOSPHATASE"/>
    <property type="match status" value="1"/>
</dbReference>
<dbReference type="NCBIfam" id="TIGR01549">
    <property type="entry name" value="HAD-SF-IA-v1"/>
    <property type="match status" value="1"/>
</dbReference>
<dbReference type="Gene3D" id="3.40.50.1000">
    <property type="entry name" value="HAD superfamily/HAD-like"/>
    <property type="match status" value="1"/>
</dbReference>
<dbReference type="STRING" id="1855383.SAMN05216548_10897"/>
<name>A0A1H9JEY5_9HYPH</name>
<dbReference type="PANTHER" id="PTHR43434:SF16">
    <property type="entry name" value="BLL8046 PROTEIN"/>
    <property type="match status" value="1"/>
</dbReference>
<dbReference type="SFLD" id="SFLDG01135">
    <property type="entry name" value="C1.5.6:_HAD__Beta-PGM__Phospha"/>
    <property type="match status" value="1"/>
</dbReference>
<dbReference type="GO" id="GO:0008967">
    <property type="term" value="F:phosphoglycolate phosphatase activity"/>
    <property type="evidence" value="ECO:0007669"/>
    <property type="project" value="TreeGrafter"/>
</dbReference>
<dbReference type="SFLD" id="SFLDS00003">
    <property type="entry name" value="Haloacid_Dehalogenase"/>
    <property type="match status" value="1"/>
</dbReference>
<dbReference type="NCBIfam" id="TIGR01509">
    <property type="entry name" value="HAD-SF-IA-v3"/>
    <property type="match status" value="1"/>
</dbReference>
<dbReference type="SFLD" id="SFLDG01129">
    <property type="entry name" value="C1.5:_HAD__Beta-PGM__Phosphata"/>
    <property type="match status" value="1"/>
</dbReference>
<dbReference type="RefSeq" id="WP_092496865.1">
    <property type="nucleotide sequence ID" value="NZ_FOFG01000008.1"/>
</dbReference>